<dbReference type="PANTHER" id="PTHR11229:SF16">
    <property type="entry name" value="LARGE RIBOSOMAL SUBUNIT PROTEIN UL3C"/>
    <property type="match status" value="1"/>
</dbReference>
<evidence type="ECO:0000256" key="2">
    <source>
        <dbReference type="ARBA" id="ARBA00022730"/>
    </source>
</evidence>
<sequence length="215" mass="23060">MSIGLLGKKLGMTRVYDDKGRITTATVIEAGGNRILQVKTAEKDGYNAIQVGFGDQKAHRVSKAQTGHFAKSSSTAKKFIREFRLAEGETAPESVDLGLGTFEVGQWVDVIGQSKGKGFQGVVKKHNFAGQPASHGSMMHRRNGAIGNRSTPGRVWKNMGMPGHMGDERVTVQNLRVLQVREEDGVILVSGAIPGAKGTNVIVRPAKKKKAPAKS</sequence>
<reference evidence="10" key="1">
    <citation type="journal article" date="2017" name="Genome Announc.">
        <title>Draft Genome Sequence of Terrimicrobium sacchariphilum NM-5T, a Facultative Anaerobic Soil Bacterium of the Class Spartobacteria.</title>
        <authorList>
            <person name="Qiu Y.L."/>
            <person name="Tourlousse D.M."/>
            <person name="Matsuura N."/>
            <person name="Ohashi A."/>
            <person name="Sekiguchi Y."/>
        </authorList>
    </citation>
    <scope>NUCLEOTIDE SEQUENCE [LARGE SCALE GENOMIC DNA]</scope>
    <source>
        <strain evidence="10">NM-5</strain>
    </source>
</reference>
<dbReference type="HAMAP" id="MF_01325_B">
    <property type="entry name" value="Ribosomal_uL3_B"/>
    <property type="match status" value="1"/>
</dbReference>
<comment type="similarity">
    <text evidence="1 7">Belongs to the universal ribosomal protein uL3 family.</text>
</comment>
<comment type="caution">
    <text evidence="9">The sequence shown here is derived from an EMBL/GenBank/DDBJ whole genome shotgun (WGS) entry which is preliminary data.</text>
</comment>
<evidence type="ECO:0000256" key="8">
    <source>
        <dbReference type="SAM" id="MobiDB-lite"/>
    </source>
</evidence>
<gene>
    <name evidence="7" type="primary">rplC</name>
    <name evidence="9" type="ORF">TSACC_23304</name>
</gene>
<dbReference type="Proteomes" id="UP000076023">
    <property type="component" value="Unassembled WGS sequence"/>
</dbReference>
<keyword evidence="5 7" id="KW-0687">Ribonucleoprotein</keyword>
<keyword evidence="10" id="KW-1185">Reference proteome</keyword>
<dbReference type="STRING" id="690879.TSACC_23304"/>
<evidence type="ECO:0000256" key="4">
    <source>
        <dbReference type="ARBA" id="ARBA00022980"/>
    </source>
</evidence>
<dbReference type="SUPFAM" id="SSF50447">
    <property type="entry name" value="Translation proteins"/>
    <property type="match status" value="1"/>
</dbReference>
<evidence type="ECO:0000256" key="1">
    <source>
        <dbReference type="ARBA" id="ARBA00006540"/>
    </source>
</evidence>
<protein>
    <recommendedName>
        <fullName evidence="6 7">Large ribosomal subunit protein uL3</fullName>
    </recommendedName>
</protein>
<keyword evidence="4 7" id="KW-0689">Ribosomal protein</keyword>
<feature type="region of interest" description="Disordered" evidence="8">
    <location>
        <begin position="128"/>
        <end position="154"/>
    </location>
</feature>
<keyword evidence="2 7" id="KW-0699">rRNA-binding</keyword>
<dbReference type="GO" id="GO:0022625">
    <property type="term" value="C:cytosolic large ribosomal subunit"/>
    <property type="evidence" value="ECO:0007669"/>
    <property type="project" value="TreeGrafter"/>
</dbReference>
<dbReference type="GO" id="GO:0019843">
    <property type="term" value="F:rRNA binding"/>
    <property type="evidence" value="ECO:0007669"/>
    <property type="project" value="UniProtKB-UniRule"/>
</dbReference>
<dbReference type="Gene3D" id="2.40.30.10">
    <property type="entry name" value="Translation factors"/>
    <property type="match status" value="1"/>
</dbReference>
<dbReference type="RefSeq" id="WP_075080466.1">
    <property type="nucleotide sequence ID" value="NZ_BDCO01000002.1"/>
</dbReference>
<dbReference type="FunCoup" id="A0A146GBX4">
    <property type="interactions" value="648"/>
</dbReference>
<dbReference type="Gene3D" id="3.30.160.810">
    <property type="match status" value="1"/>
</dbReference>
<name>A0A146GBX4_TERSA</name>
<evidence type="ECO:0000256" key="6">
    <source>
        <dbReference type="ARBA" id="ARBA00035243"/>
    </source>
</evidence>
<dbReference type="GO" id="GO:0006412">
    <property type="term" value="P:translation"/>
    <property type="evidence" value="ECO:0007669"/>
    <property type="project" value="UniProtKB-UniRule"/>
</dbReference>
<dbReference type="FunFam" id="2.40.30.10:FF:000004">
    <property type="entry name" value="50S ribosomal protein L3"/>
    <property type="match status" value="1"/>
</dbReference>
<dbReference type="AlphaFoldDB" id="A0A146GBX4"/>
<evidence type="ECO:0000256" key="7">
    <source>
        <dbReference type="HAMAP-Rule" id="MF_01325"/>
    </source>
</evidence>
<dbReference type="NCBIfam" id="TIGR03625">
    <property type="entry name" value="L3_bact"/>
    <property type="match status" value="1"/>
</dbReference>
<keyword evidence="3 7" id="KW-0694">RNA-binding</keyword>
<dbReference type="EMBL" id="BDCO01000002">
    <property type="protein sequence ID" value="GAT34870.1"/>
    <property type="molecule type" value="Genomic_DNA"/>
</dbReference>
<dbReference type="InterPro" id="IPR009000">
    <property type="entry name" value="Transl_B-barrel_sf"/>
</dbReference>
<evidence type="ECO:0000256" key="5">
    <source>
        <dbReference type="ARBA" id="ARBA00023274"/>
    </source>
</evidence>
<dbReference type="FunFam" id="3.30.160.810:FF:000001">
    <property type="entry name" value="50S ribosomal protein L3"/>
    <property type="match status" value="1"/>
</dbReference>
<dbReference type="PANTHER" id="PTHR11229">
    <property type="entry name" value="50S RIBOSOMAL PROTEIN L3"/>
    <property type="match status" value="1"/>
</dbReference>
<organism evidence="9 10">
    <name type="scientific">Terrimicrobium sacchariphilum</name>
    <dbReference type="NCBI Taxonomy" id="690879"/>
    <lineage>
        <taxon>Bacteria</taxon>
        <taxon>Pseudomonadati</taxon>
        <taxon>Verrucomicrobiota</taxon>
        <taxon>Terrimicrobiia</taxon>
        <taxon>Terrimicrobiales</taxon>
        <taxon>Terrimicrobiaceae</taxon>
        <taxon>Terrimicrobium</taxon>
    </lineage>
</organism>
<proteinExistence type="inferred from homology"/>
<comment type="subunit">
    <text evidence="7">Part of the 50S ribosomal subunit. Forms a cluster with proteins L14 and L19.</text>
</comment>
<comment type="function">
    <text evidence="7">One of the primary rRNA binding proteins, it binds directly near the 3'-end of the 23S rRNA, where it nucleates assembly of the 50S subunit.</text>
</comment>
<accession>A0A146GBX4</accession>
<dbReference type="OrthoDB" id="9806135at2"/>
<dbReference type="InParanoid" id="A0A146GBX4"/>
<evidence type="ECO:0000313" key="10">
    <source>
        <dbReference type="Proteomes" id="UP000076023"/>
    </source>
</evidence>
<dbReference type="InterPro" id="IPR000597">
    <property type="entry name" value="Ribosomal_uL3"/>
</dbReference>
<dbReference type="Pfam" id="PF00297">
    <property type="entry name" value="Ribosomal_L3"/>
    <property type="match status" value="1"/>
</dbReference>
<dbReference type="InterPro" id="IPR019927">
    <property type="entry name" value="Ribosomal_uL3_bac/org-type"/>
</dbReference>
<dbReference type="GO" id="GO:0003735">
    <property type="term" value="F:structural constituent of ribosome"/>
    <property type="evidence" value="ECO:0007669"/>
    <property type="project" value="UniProtKB-UniRule"/>
</dbReference>
<evidence type="ECO:0000313" key="9">
    <source>
        <dbReference type="EMBL" id="GAT34870.1"/>
    </source>
</evidence>
<evidence type="ECO:0000256" key="3">
    <source>
        <dbReference type="ARBA" id="ARBA00022884"/>
    </source>
</evidence>